<evidence type="ECO:0000256" key="11">
    <source>
        <dbReference type="RuleBase" id="RU367108"/>
    </source>
</evidence>
<dbReference type="FunCoup" id="A0A3N4L000">
    <property type="interactions" value="119"/>
</dbReference>
<dbReference type="PANTHER" id="PTHR32198:SF2">
    <property type="entry name" value="MITOCHONDRIAL ESCAPE PROTEIN 2"/>
    <property type="match status" value="1"/>
</dbReference>
<dbReference type="Gene3D" id="3.30.70.330">
    <property type="match status" value="1"/>
</dbReference>
<dbReference type="GO" id="GO:0005743">
    <property type="term" value="C:mitochondrial inner membrane"/>
    <property type="evidence" value="ECO:0007669"/>
    <property type="project" value="UniProtKB-SubCell"/>
</dbReference>
<comment type="function">
    <text evidence="10 11">Plays a role in maintaining the mitochondrial genome and in controlling the mtDNA escape. Involved in the regulation of mtDNA nucleotide structure and number. May have a dispensable role in early maturation of pre-rRNA.</text>
</comment>
<keyword evidence="5 11" id="KW-0999">Mitochondrion inner membrane</keyword>
<dbReference type="PANTHER" id="PTHR32198">
    <property type="entry name" value="MITOCHONDRIAL ESCAPE PROTEIN 2"/>
    <property type="match status" value="1"/>
</dbReference>
<protein>
    <recommendedName>
        <fullName evidence="3 11">Mitochondrial escape protein 2</fullName>
    </recommendedName>
</protein>
<dbReference type="OrthoDB" id="10267654at2759"/>
<keyword evidence="16" id="KW-1185">Reference proteome</keyword>
<evidence type="ECO:0000313" key="15">
    <source>
        <dbReference type="EMBL" id="RPB16143.1"/>
    </source>
</evidence>
<organism evidence="15 16">
    <name type="scientific">Morchella conica CCBAS932</name>
    <dbReference type="NCBI Taxonomy" id="1392247"/>
    <lineage>
        <taxon>Eukaryota</taxon>
        <taxon>Fungi</taxon>
        <taxon>Dikarya</taxon>
        <taxon>Ascomycota</taxon>
        <taxon>Pezizomycotina</taxon>
        <taxon>Pezizomycetes</taxon>
        <taxon>Pezizales</taxon>
        <taxon>Morchellaceae</taxon>
        <taxon>Morchella</taxon>
    </lineage>
</organism>
<dbReference type="InterPro" id="IPR018850">
    <property type="entry name" value="Mt_escape_2_C"/>
</dbReference>
<evidence type="ECO:0000256" key="8">
    <source>
        <dbReference type="ARBA" id="ARBA00023128"/>
    </source>
</evidence>
<dbReference type="InterPro" id="IPR034260">
    <property type="entry name" value="Yme2_RRM"/>
</dbReference>
<dbReference type="Proteomes" id="UP000277580">
    <property type="component" value="Unassembled WGS sequence"/>
</dbReference>
<keyword evidence="11" id="KW-0507">mRNA processing</keyword>
<evidence type="ECO:0000259" key="13">
    <source>
        <dbReference type="Pfam" id="PF00076"/>
    </source>
</evidence>
<dbReference type="EMBL" id="ML119110">
    <property type="protein sequence ID" value="RPB16143.1"/>
    <property type="molecule type" value="Genomic_DNA"/>
</dbReference>
<dbReference type="Pfam" id="PF10443">
    <property type="entry name" value="RNA12"/>
    <property type="match status" value="1"/>
</dbReference>
<dbReference type="SUPFAM" id="SSF54928">
    <property type="entry name" value="RNA-binding domain, RBD"/>
    <property type="match status" value="1"/>
</dbReference>
<evidence type="ECO:0000256" key="3">
    <source>
        <dbReference type="ARBA" id="ARBA00020222"/>
    </source>
</evidence>
<evidence type="ECO:0000256" key="1">
    <source>
        <dbReference type="ARBA" id="ARBA00004434"/>
    </source>
</evidence>
<dbReference type="InterPro" id="IPR012677">
    <property type="entry name" value="Nucleotide-bd_a/b_plait_sf"/>
</dbReference>
<keyword evidence="7" id="KW-1133">Transmembrane helix</keyword>
<comment type="subcellular location">
    <subcellularLocation>
        <location evidence="1 11">Mitochondrion inner membrane</location>
        <topology evidence="1 11">Single-pass membrane protein</topology>
    </subcellularLocation>
</comment>
<feature type="domain" description="Mitochondrial escape protein 2 C-terminal" evidence="14">
    <location>
        <begin position="388"/>
        <end position="799"/>
    </location>
</feature>
<evidence type="ECO:0000256" key="2">
    <source>
        <dbReference type="ARBA" id="ARBA00010320"/>
    </source>
</evidence>
<evidence type="ECO:0000256" key="6">
    <source>
        <dbReference type="ARBA" id="ARBA00022946"/>
    </source>
</evidence>
<dbReference type="InterPro" id="IPR000504">
    <property type="entry name" value="RRM_dom"/>
</dbReference>
<evidence type="ECO:0000256" key="9">
    <source>
        <dbReference type="ARBA" id="ARBA00023136"/>
    </source>
</evidence>
<accession>A0A3N4L000</accession>
<keyword evidence="6" id="KW-0809">Transit peptide</keyword>
<keyword evidence="12" id="KW-0175">Coiled coil</keyword>
<evidence type="ECO:0000256" key="10">
    <source>
        <dbReference type="ARBA" id="ARBA00025276"/>
    </source>
</evidence>
<dbReference type="GO" id="GO:0003723">
    <property type="term" value="F:RNA binding"/>
    <property type="evidence" value="ECO:0007669"/>
    <property type="project" value="UniProtKB-UniRule"/>
</dbReference>
<dbReference type="Pfam" id="PF00076">
    <property type="entry name" value="RRM_1"/>
    <property type="match status" value="1"/>
</dbReference>
<proteinExistence type="inferred from homology"/>
<dbReference type="InterPro" id="IPR035979">
    <property type="entry name" value="RBD_domain_sf"/>
</dbReference>
<evidence type="ECO:0000256" key="12">
    <source>
        <dbReference type="SAM" id="Coils"/>
    </source>
</evidence>
<reference evidence="15 16" key="1">
    <citation type="journal article" date="2018" name="Nat. Ecol. Evol.">
        <title>Pezizomycetes genomes reveal the molecular basis of ectomycorrhizal truffle lifestyle.</title>
        <authorList>
            <person name="Murat C."/>
            <person name="Payen T."/>
            <person name="Noel B."/>
            <person name="Kuo A."/>
            <person name="Morin E."/>
            <person name="Chen J."/>
            <person name="Kohler A."/>
            <person name="Krizsan K."/>
            <person name="Balestrini R."/>
            <person name="Da Silva C."/>
            <person name="Montanini B."/>
            <person name="Hainaut M."/>
            <person name="Levati E."/>
            <person name="Barry K.W."/>
            <person name="Belfiori B."/>
            <person name="Cichocki N."/>
            <person name="Clum A."/>
            <person name="Dockter R.B."/>
            <person name="Fauchery L."/>
            <person name="Guy J."/>
            <person name="Iotti M."/>
            <person name="Le Tacon F."/>
            <person name="Lindquist E.A."/>
            <person name="Lipzen A."/>
            <person name="Malagnac F."/>
            <person name="Mello A."/>
            <person name="Molinier V."/>
            <person name="Miyauchi S."/>
            <person name="Poulain J."/>
            <person name="Riccioni C."/>
            <person name="Rubini A."/>
            <person name="Sitrit Y."/>
            <person name="Splivallo R."/>
            <person name="Traeger S."/>
            <person name="Wang M."/>
            <person name="Zifcakova L."/>
            <person name="Wipf D."/>
            <person name="Zambonelli A."/>
            <person name="Paolocci F."/>
            <person name="Nowrousian M."/>
            <person name="Ottonello S."/>
            <person name="Baldrian P."/>
            <person name="Spatafora J.W."/>
            <person name="Henrissat B."/>
            <person name="Nagy L.G."/>
            <person name="Aury J.M."/>
            <person name="Wincker P."/>
            <person name="Grigoriev I.V."/>
            <person name="Bonfante P."/>
            <person name="Martin F.M."/>
        </authorList>
    </citation>
    <scope>NUCLEOTIDE SEQUENCE [LARGE SCALE GENOMIC DNA]</scope>
    <source>
        <strain evidence="15 16">CCBAS932</strain>
    </source>
</reference>
<dbReference type="STRING" id="1392247.A0A3N4L000"/>
<name>A0A3N4L000_9PEZI</name>
<dbReference type="GO" id="GO:0006397">
    <property type="term" value="P:mRNA processing"/>
    <property type="evidence" value="ECO:0007669"/>
    <property type="project" value="UniProtKB-UniRule"/>
</dbReference>
<dbReference type="AlphaFoldDB" id="A0A3N4L000"/>
<evidence type="ECO:0000256" key="7">
    <source>
        <dbReference type="ARBA" id="ARBA00022989"/>
    </source>
</evidence>
<dbReference type="CDD" id="cd12433">
    <property type="entry name" value="RRM_Yme2p_like"/>
    <property type="match status" value="1"/>
</dbReference>
<comment type="similarity">
    <text evidence="2 11">Belongs to the YME2 family.</text>
</comment>
<dbReference type="InterPro" id="IPR039627">
    <property type="entry name" value="Yme2_C"/>
</dbReference>
<keyword evidence="4" id="KW-0812">Transmembrane</keyword>
<keyword evidence="11" id="KW-0694">RNA-binding</keyword>
<sequence length="840" mass="93734">MYRRLSPHLRQSVAASSSTRCSPILSRALHTERPRGTAAGSPKQYGVLKGLAGSRAVRTQFRGCTPARTWVRETSTVGYNKTGYIDLEPGEGLLFFDNIFPLKTAVFDIRYLITRLDKVSFESRIRNTYIPPSLTSPDSPNNFKITAIIPRIKDGGAFVKYTSTSPAAVEAAVSQHLKDNAIKPWYSPFARVKAYAVQGKPWLEDLRIFPTTKIKVEFTGGDGALSQEQLYVLFRRYGKIVDIVPQPPASKDLPHYATVQYSTIRSATAARNCLHGFVAAGTQTATGKEVPLTLRILYERTMKAHWIRDWLFSHPRIVLPIVAAILAAVTVAIFDPVRTWFIEAKITRALNFTESSYWVMMKKYTVGQLPIGRKQETMNDLWAVWDERIESVNQLQAWLRETVETFIVVQGPRGSGKRDLVVDTVLKGRKNVLVIDCEPINEAHGDSATIAAAAAQVGYRPVFSWLNTISSLLDLAAQGTLGSSTGFSQTLEMQFNKILLNTGTALKRIALKDKGESEKDMGLSDDEYLSTHPEKRPVVVIDNFLHMEGNSIIYERLAGWAALLVSANVAHVIFLTNDTTFAKSLSKSLPDRVFRSILLGDAAPESAKRFVLKHINDELSGAGNEKALAELESSIQALGGRLTDLESLARRIKTGESPKKAVQEIIETSAAEILKLYFLEEAGYRKKRTWAPEQAWYLVKALAEQGEIPFNQVVIHDLFRLDEEPVQNLEQAEMIQIVVNNGRPYSVKPGRPVYQAAFQRLLEDRVLTAKMDLVSLKAIVKGEETVMEKAEKELEMLATLQKQPKGRVECLLERVAVAQAKVAEAEKKIAVLKKMLRTEY</sequence>
<dbReference type="InParanoid" id="A0A3N4L000"/>
<keyword evidence="9" id="KW-0472">Membrane</keyword>
<evidence type="ECO:0000256" key="4">
    <source>
        <dbReference type="ARBA" id="ARBA00022692"/>
    </source>
</evidence>
<evidence type="ECO:0000259" key="14">
    <source>
        <dbReference type="Pfam" id="PF10443"/>
    </source>
</evidence>
<feature type="domain" description="RRM" evidence="13">
    <location>
        <begin position="226"/>
        <end position="279"/>
    </location>
</feature>
<evidence type="ECO:0000313" key="16">
    <source>
        <dbReference type="Proteomes" id="UP000277580"/>
    </source>
</evidence>
<evidence type="ECO:0000256" key="5">
    <source>
        <dbReference type="ARBA" id="ARBA00022792"/>
    </source>
</evidence>
<feature type="coiled-coil region" evidence="12">
    <location>
        <begin position="773"/>
        <end position="835"/>
    </location>
</feature>
<gene>
    <name evidence="15" type="ORF">P167DRAFT_602787</name>
</gene>
<keyword evidence="8 11" id="KW-0496">Mitochondrion</keyword>